<evidence type="ECO:0000313" key="1">
    <source>
        <dbReference type="EMBL" id="KAF2658064.1"/>
    </source>
</evidence>
<reference evidence="1" key="1">
    <citation type="journal article" date="2020" name="Stud. Mycol.">
        <title>101 Dothideomycetes genomes: a test case for predicting lifestyles and emergence of pathogens.</title>
        <authorList>
            <person name="Haridas S."/>
            <person name="Albert R."/>
            <person name="Binder M."/>
            <person name="Bloem J."/>
            <person name="Labutti K."/>
            <person name="Salamov A."/>
            <person name="Andreopoulos B."/>
            <person name="Baker S."/>
            <person name="Barry K."/>
            <person name="Bills G."/>
            <person name="Bluhm B."/>
            <person name="Cannon C."/>
            <person name="Castanera R."/>
            <person name="Culley D."/>
            <person name="Daum C."/>
            <person name="Ezra D."/>
            <person name="Gonzalez J."/>
            <person name="Henrissat B."/>
            <person name="Kuo A."/>
            <person name="Liang C."/>
            <person name="Lipzen A."/>
            <person name="Lutzoni F."/>
            <person name="Magnuson J."/>
            <person name="Mondo S."/>
            <person name="Nolan M."/>
            <person name="Ohm R."/>
            <person name="Pangilinan J."/>
            <person name="Park H.-J."/>
            <person name="Ramirez L."/>
            <person name="Alfaro M."/>
            <person name="Sun H."/>
            <person name="Tritt A."/>
            <person name="Yoshinaga Y."/>
            <person name="Zwiers L.-H."/>
            <person name="Turgeon B."/>
            <person name="Goodwin S."/>
            <person name="Spatafora J."/>
            <person name="Crous P."/>
            <person name="Grigoriev I."/>
        </authorList>
    </citation>
    <scope>NUCLEOTIDE SEQUENCE</scope>
    <source>
        <strain evidence="1">CBS 122681</strain>
    </source>
</reference>
<proteinExistence type="predicted"/>
<gene>
    <name evidence="1" type="ORF">K491DRAFT_653504</name>
</gene>
<evidence type="ECO:0000313" key="2">
    <source>
        <dbReference type="Proteomes" id="UP000799324"/>
    </source>
</evidence>
<dbReference type="AlphaFoldDB" id="A0A6A6THG4"/>
<protein>
    <submittedName>
        <fullName evidence="1">Uncharacterized protein</fullName>
    </submittedName>
</protein>
<keyword evidence="2" id="KW-1185">Reference proteome</keyword>
<name>A0A6A6THG4_9PLEO</name>
<accession>A0A6A6THG4</accession>
<organism evidence="1 2">
    <name type="scientific">Lophiostoma macrostomum CBS 122681</name>
    <dbReference type="NCBI Taxonomy" id="1314788"/>
    <lineage>
        <taxon>Eukaryota</taxon>
        <taxon>Fungi</taxon>
        <taxon>Dikarya</taxon>
        <taxon>Ascomycota</taxon>
        <taxon>Pezizomycotina</taxon>
        <taxon>Dothideomycetes</taxon>
        <taxon>Pleosporomycetidae</taxon>
        <taxon>Pleosporales</taxon>
        <taxon>Lophiostomataceae</taxon>
        <taxon>Lophiostoma</taxon>
    </lineage>
</organism>
<dbReference type="EMBL" id="MU004318">
    <property type="protein sequence ID" value="KAF2658064.1"/>
    <property type="molecule type" value="Genomic_DNA"/>
</dbReference>
<sequence length="383" mass="44055">MPGGSLRRLRITCHRIRYSAGAQCRSYSTGILRGEQLGPIREDDHQSYRVRKSGKLLPLPPILDPIVVEERTRWEQPKAQPNVSAFTPFQKKLWENPYAHALASPVRLCRATSVLLPSAFFISLHPRLHPETSDLWLLPVDLTTASKHLGVPYRFLARQPIVQQLGRKKRWRSGIYSRFLEKLGGKAVARMVWREDMPELILSLMRKNLMDKLRWYFKKYGQLQACPSPRPEDIEGVENVSCVLFFGSLKTAADETQVQCEEIVRAVEKCSFAYATREDDNIDPHKAKRVTHKPPNWWEGPLVPQLQPRLRFPPLEFKTTDWRGAKVAVYSLADLLGEERVGELVKGSKYEQERCVVVKRARHNISLQLQLMQLQAYTTKPGL</sequence>
<dbReference type="OrthoDB" id="3363286at2759"/>
<dbReference type="Proteomes" id="UP000799324">
    <property type="component" value="Unassembled WGS sequence"/>
</dbReference>